<accession>A0A1D3CVG9</accession>
<comment type="caution">
    <text evidence="2">The sequence shown here is derived from an EMBL/GenBank/DDBJ whole genome shotgun (WGS) entry which is preliminary data.</text>
</comment>
<dbReference type="InterPro" id="IPR013870">
    <property type="entry name" value="Ribosomal_mL54"/>
</dbReference>
<proteinExistence type="predicted"/>
<keyword evidence="3" id="KW-1185">Reference proteome</keyword>
<dbReference type="VEuPathDB" id="ToxoDB:cyc_00049"/>
<feature type="compositionally biased region" description="Gly residues" evidence="1">
    <location>
        <begin position="120"/>
        <end position="141"/>
    </location>
</feature>
<sequence>MALGSVHCVPTRVLRGPWNPLALRIGSGALHIGGGYPTLTLHSVPQPRVRLVQCSSPPPTCMKEGSKGRPFPARGGPLAAPAPEGPTSTSPRVPVQCTIFLQVLCPSRVLLAPKKKGPSSAGGGGASGSPRGAGGGGGPGKGDGGYDHIFNIYKDIDEDHKLLPDACYPKWLWQLQGKPKSYGQLAMMFLYGKVRCKGRAKNREIPA</sequence>
<dbReference type="InParanoid" id="A0A1D3CVG9"/>
<dbReference type="Pfam" id="PF08561">
    <property type="entry name" value="Ribosomal_L37"/>
    <property type="match status" value="1"/>
</dbReference>
<reference evidence="2 3" key="1">
    <citation type="journal article" date="2016" name="BMC Genomics">
        <title>Comparative genomics reveals Cyclospora cayetanensis possesses coccidia-like metabolism and invasion components but unique surface antigens.</title>
        <authorList>
            <person name="Liu S."/>
            <person name="Wang L."/>
            <person name="Zheng H."/>
            <person name="Xu Z."/>
            <person name="Roellig D.M."/>
            <person name="Li N."/>
            <person name="Frace M.A."/>
            <person name="Tang K."/>
            <person name="Arrowood M.J."/>
            <person name="Moss D.M."/>
            <person name="Zhang L."/>
            <person name="Feng Y."/>
            <person name="Xiao L."/>
        </authorList>
    </citation>
    <scope>NUCLEOTIDE SEQUENCE [LARGE SCALE GENOMIC DNA]</scope>
    <source>
        <strain evidence="2 3">CHN_HEN01</strain>
    </source>
</reference>
<feature type="region of interest" description="Disordered" evidence="1">
    <location>
        <begin position="115"/>
        <end position="141"/>
    </location>
</feature>
<dbReference type="AlphaFoldDB" id="A0A1D3CVG9"/>
<feature type="region of interest" description="Disordered" evidence="1">
    <location>
        <begin position="56"/>
        <end position="91"/>
    </location>
</feature>
<evidence type="ECO:0000313" key="3">
    <source>
        <dbReference type="Proteomes" id="UP000095192"/>
    </source>
</evidence>
<protein>
    <submittedName>
        <fullName evidence="2">Uncharacterized protein</fullName>
    </submittedName>
</protein>
<organism evidence="2 3">
    <name type="scientific">Cyclospora cayetanensis</name>
    <dbReference type="NCBI Taxonomy" id="88456"/>
    <lineage>
        <taxon>Eukaryota</taxon>
        <taxon>Sar</taxon>
        <taxon>Alveolata</taxon>
        <taxon>Apicomplexa</taxon>
        <taxon>Conoidasida</taxon>
        <taxon>Coccidia</taxon>
        <taxon>Eucoccidiorida</taxon>
        <taxon>Eimeriorina</taxon>
        <taxon>Eimeriidae</taxon>
        <taxon>Cyclospora</taxon>
    </lineage>
</organism>
<dbReference type="EMBL" id="JROU02001794">
    <property type="protein sequence ID" value="OEH75203.1"/>
    <property type="molecule type" value="Genomic_DNA"/>
</dbReference>
<name>A0A1D3CVG9_9EIME</name>
<evidence type="ECO:0000256" key="1">
    <source>
        <dbReference type="SAM" id="MobiDB-lite"/>
    </source>
</evidence>
<evidence type="ECO:0000313" key="2">
    <source>
        <dbReference type="EMBL" id="OEH75203.1"/>
    </source>
</evidence>
<dbReference type="Proteomes" id="UP000095192">
    <property type="component" value="Unassembled WGS sequence"/>
</dbReference>
<feature type="compositionally biased region" description="Low complexity" evidence="1">
    <location>
        <begin position="68"/>
        <end position="86"/>
    </location>
</feature>
<gene>
    <name evidence="2" type="ORF">cyc_00049</name>
</gene>